<name>A0A9W8HND8_9FUNG</name>
<feature type="compositionally biased region" description="Low complexity" evidence="1">
    <location>
        <begin position="270"/>
        <end position="293"/>
    </location>
</feature>
<feature type="region of interest" description="Disordered" evidence="1">
    <location>
        <begin position="177"/>
        <end position="293"/>
    </location>
</feature>
<feature type="non-terminal residue" evidence="2">
    <location>
        <position position="293"/>
    </location>
</feature>
<sequence>MSPPSTPGGPIFSPRQRNPMPWSFRTISLDCPVKRIKLEPVESHSMRKSMSPVPPSPGVSRSLSMRAGSLASRRLKRNVLSALPLHISRAAPAVGLAGQSTGLSPIVKGLSLGSAKQHEEPQSIAATPLPIPADMPATKHTPAPALVVTPAPVPAATPAPAPVPASVVKEKTAPQPMQFRLQKPAPPKHRKLTLDTQKPPVVEKSEPAPAQPQSQPQPHFRLQKPAPPKHSKLGLGGRSQQQPTVEKPKPVAPTEEGKTLPQPNQFRLQKAAPAKANKLANGGKLKLNVGSTG</sequence>
<proteinExistence type="predicted"/>
<evidence type="ECO:0000313" key="3">
    <source>
        <dbReference type="Proteomes" id="UP001140094"/>
    </source>
</evidence>
<dbReference type="EMBL" id="JANBUO010003678">
    <property type="protein sequence ID" value="KAJ2789888.1"/>
    <property type="molecule type" value="Genomic_DNA"/>
</dbReference>
<dbReference type="AlphaFoldDB" id="A0A9W8HND8"/>
<feature type="compositionally biased region" description="Low complexity" evidence="1">
    <location>
        <begin position="207"/>
        <end position="218"/>
    </location>
</feature>
<keyword evidence="3" id="KW-1185">Reference proteome</keyword>
<dbReference type="Proteomes" id="UP001140094">
    <property type="component" value="Unassembled WGS sequence"/>
</dbReference>
<feature type="region of interest" description="Disordered" evidence="1">
    <location>
        <begin position="1"/>
        <end position="23"/>
    </location>
</feature>
<reference evidence="2" key="1">
    <citation type="submission" date="2022-07" db="EMBL/GenBank/DDBJ databases">
        <title>Phylogenomic reconstructions and comparative analyses of Kickxellomycotina fungi.</title>
        <authorList>
            <person name="Reynolds N.K."/>
            <person name="Stajich J.E."/>
            <person name="Barry K."/>
            <person name="Grigoriev I.V."/>
            <person name="Crous P."/>
            <person name="Smith M.E."/>
        </authorList>
    </citation>
    <scope>NUCLEOTIDE SEQUENCE</scope>
    <source>
        <strain evidence="2">NRRL 1565</strain>
    </source>
</reference>
<dbReference type="OrthoDB" id="5596883at2759"/>
<accession>A0A9W8HND8</accession>
<evidence type="ECO:0000256" key="1">
    <source>
        <dbReference type="SAM" id="MobiDB-lite"/>
    </source>
</evidence>
<comment type="caution">
    <text evidence="2">The sequence shown here is derived from an EMBL/GenBank/DDBJ whole genome shotgun (WGS) entry which is preliminary data.</text>
</comment>
<gene>
    <name evidence="2" type="ORF">H4R20_007101</name>
</gene>
<organism evidence="2 3">
    <name type="scientific">Coemansia guatemalensis</name>
    <dbReference type="NCBI Taxonomy" id="2761395"/>
    <lineage>
        <taxon>Eukaryota</taxon>
        <taxon>Fungi</taxon>
        <taxon>Fungi incertae sedis</taxon>
        <taxon>Zoopagomycota</taxon>
        <taxon>Kickxellomycotina</taxon>
        <taxon>Kickxellomycetes</taxon>
        <taxon>Kickxellales</taxon>
        <taxon>Kickxellaceae</taxon>
        <taxon>Coemansia</taxon>
    </lineage>
</organism>
<feature type="region of interest" description="Disordered" evidence="1">
    <location>
        <begin position="40"/>
        <end position="63"/>
    </location>
</feature>
<evidence type="ECO:0000313" key="2">
    <source>
        <dbReference type="EMBL" id="KAJ2789888.1"/>
    </source>
</evidence>
<protein>
    <submittedName>
        <fullName evidence="2">Uncharacterized protein</fullName>
    </submittedName>
</protein>